<dbReference type="Gene3D" id="2.30.30.40">
    <property type="entry name" value="SH3 Domains"/>
    <property type="match status" value="1"/>
</dbReference>
<evidence type="ECO:0000256" key="3">
    <source>
        <dbReference type="SAM" id="SignalP"/>
    </source>
</evidence>
<gene>
    <name evidence="5" type="primary">SH3TC1</name>
    <name evidence="5" type="ORF">L345_12318</name>
</gene>
<dbReference type="Proteomes" id="UP000018936">
    <property type="component" value="Unassembled WGS sequence"/>
</dbReference>
<dbReference type="InterPro" id="IPR001452">
    <property type="entry name" value="SH3_domain"/>
</dbReference>
<organism evidence="5 6">
    <name type="scientific">Ophiophagus hannah</name>
    <name type="common">King cobra</name>
    <name type="synonym">Naja hannah</name>
    <dbReference type="NCBI Taxonomy" id="8665"/>
    <lineage>
        <taxon>Eukaryota</taxon>
        <taxon>Metazoa</taxon>
        <taxon>Chordata</taxon>
        <taxon>Craniata</taxon>
        <taxon>Vertebrata</taxon>
        <taxon>Euteleostomi</taxon>
        <taxon>Lepidosauria</taxon>
        <taxon>Squamata</taxon>
        <taxon>Bifurcata</taxon>
        <taxon>Unidentata</taxon>
        <taxon>Episquamata</taxon>
        <taxon>Toxicofera</taxon>
        <taxon>Serpentes</taxon>
        <taxon>Colubroidea</taxon>
        <taxon>Elapidae</taxon>
        <taxon>Elapinae</taxon>
        <taxon>Ophiophagus</taxon>
    </lineage>
</organism>
<keyword evidence="6" id="KW-1185">Reference proteome</keyword>
<keyword evidence="1 2" id="KW-0728">SH3 domain</keyword>
<keyword evidence="3" id="KW-0732">Signal</keyword>
<feature type="signal peptide" evidence="3">
    <location>
        <begin position="1"/>
        <end position="23"/>
    </location>
</feature>
<comment type="caution">
    <text evidence="5">The sequence shown here is derived from an EMBL/GenBank/DDBJ whole genome shotgun (WGS) entry which is preliminary data.</text>
</comment>
<evidence type="ECO:0000256" key="2">
    <source>
        <dbReference type="PROSITE-ProRule" id="PRU00192"/>
    </source>
</evidence>
<protein>
    <submittedName>
        <fullName evidence="5">SH3 domain and tetratricopeptide repeats-containing protein 1</fullName>
    </submittedName>
</protein>
<dbReference type="OrthoDB" id="9321902at2759"/>
<feature type="domain" description="SH3" evidence="4">
    <location>
        <begin position="16"/>
        <end position="79"/>
    </location>
</feature>
<accession>V8NJV0</accession>
<feature type="non-terminal residue" evidence="5">
    <location>
        <position position="1"/>
    </location>
</feature>
<dbReference type="InterPro" id="IPR042772">
    <property type="entry name" value="SH3TC1/SH3TC2"/>
</dbReference>
<evidence type="ECO:0000259" key="4">
    <source>
        <dbReference type="PROSITE" id="PS50002"/>
    </source>
</evidence>
<evidence type="ECO:0000313" key="6">
    <source>
        <dbReference type="Proteomes" id="UP000018936"/>
    </source>
</evidence>
<dbReference type="SMART" id="SM00326">
    <property type="entry name" value="SH3"/>
    <property type="match status" value="1"/>
</dbReference>
<dbReference type="EMBL" id="AZIM01003567">
    <property type="protein sequence ID" value="ETE61933.1"/>
    <property type="molecule type" value="Genomic_DNA"/>
</dbReference>
<dbReference type="PANTHER" id="PTHR22647">
    <property type="entry name" value="SH3 DOMAIN AND TETRATRICOPEPTIDE REPEATS CONTAINING PROTEIN"/>
    <property type="match status" value="1"/>
</dbReference>
<dbReference type="PANTHER" id="PTHR22647:SF3">
    <property type="entry name" value="SH3 DOMAIN AND TETRATRICOPEPTIDE REPEAT-CONTAINING PROTEIN 1"/>
    <property type="match status" value="1"/>
</dbReference>
<reference evidence="5 6" key="1">
    <citation type="journal article" date="2013" name="Proc. Natl. Acad. Sci. U.S.A.">
        <title>The king cobra genome reveals dynamic gene evolution and adaptation in the snake venom system.</title>
        <authorList>
            <person name="Vonk F.J."/>
            <person name="Casewell N.R."/>
            <person name="Henkel C.V."/>
            <person name="Heimberg A.M."/>
            <person name="Jansen H.J."/>
            <person name="McCleary R.J."/>
            <person name="Kerkkamp H.M."/>
            <person name="Vos R.A."/>
            <person name="Guerreiro I."/>
            <person name="Calvete J.J."/>
            <person name="Wuster W."/>
            <person name="Woods A.E."/>
            <person name="Logan J.M."/>
            <person name="Harrison R.A."/>
            <person name="Castoe T.A."/>
            <person name="de Koning A.P."/>
            <person name="Pollock D.D."/>
            <person name="Yandell M."/>
            <person name="Calderon D."/>
            <person name="Renjifo C."/>
            <person name="Currier R.B."/>
            <person name="Salgado D."/>
            <person name="Pla D."/>
            <person name="Sanz L."/>
            <person name="Hyder A.S."/>
            <person name="Ribeiro J.M."/>
            <person name="Arntzen J.W."/>
            <person name="van den Thillart G.E."/>
            <person name="Boetzer M."/>
            <person name="Pirovano W."/>
            <person name="Dirks R.P."/>
            <person name="Spaink H.P."/>
            <person name="Duboule D."/>
            <person name="McGlinn E."/>
            <person name="Kini R.M."/>
            <person name="Richardson M.K."/>
        </authorList>
    </citation>
    <scope>NUCLEOTIDE SEQUENCE</scope>
    <source>
        <tissue evidence="5">Blood</tissue>
    </source>
</reference>
<dbReference type="PROSITE" id="PS50002">
    <property type="entry name" value="SH3"/>
    <property type="match status" value="1"/>
</dbReference>
<evidence type="ECO:0000313" key="5">
    <source>
        <dbReference type="EMBL" id="ETE61933.1"/>
    </source>
</evidence>
<evidence type="ECO:0000256" key="1">
    <source>
        <dbReference type="ARBA" id="ARBA00022443"/>
    </source>
</evidence>
<feature type="chain" id="PRO_5004770955" evidence="3">
    <location>
        <begin position="24"/>
        <end position="85"/>
    </location>
</feature>
<name>V8NJV0_OPHHA</name>
<dbReference type="SUPFAM" id="SSF50044">
    <property type="entry name" value="SH3-domain"/>
    <property type="match status" value="1"/>
</dbReference>
<dbReference type="AlphaFoldDB" id="V8NJV0"/>
<dbReference type="Pfam" id="PF00018">
    <property type="entry name" value="SH3_1"/>
    <property type="match status" value="1"/>
</dbReference>
<dbReference type="InterPro" id="IPR036028">
    <property type="entry name" value="SH3-like_dom_sf"/>
</dbReference>
<proteinExistence type="predicted"/>
<sequence>MVLSVKHITLRLTSLATTGFSVAVVSYEAALPDEISFQKGDKIEIIGYFMKCMPWFVGRRLSSGQVGFVQSSCVEPEGFLAIATE</sequence>